<dbReference type="EMBL" id="MU863638">
    <property type="protein sequence ID" value="KAK4100834.1"/>
    <property type="molecule type" value="Genomic_DNA"/>
</dbReference>
<keyword evidence="3" id="KW-1185">Reference proteome</keyword>
<organism evidence="2 3">
    <name type="scientific">Parathielavia hyrcaniae</name>
    <dbReference type="NCBI Taxonomy" id="113614"/>
    <lineage>
        <taxon>Eukaryota</taxon>
        <taxon>Fungi</taxon>
        <taxon>Dikarya</taxon>
        <taxon>Ascomycota</taxon>
        <taxon>Pezizomycotina</taxon>
        <taxon>Sordariomycetes</taxon>
        <taxon>Sordariomycetidae</taxon>
        <taxon>Sordariales</taxon>
        <taxon>Chaetomiaceae</taxon>
        <taxon>Parathielavia</taxon>
    </lineage>
</organism>
<evidence type="ECO:0000313" key="2">
    <source>
        <dbReference type="EMBL" id="KAK4100834.1"/>
    </source>
</evidence>
<evidence type="ECO:0000313" key="3">
    <source>
        <dbReference type="Proteomes" id="UP001305647"/>
    </source>
</evidence>
<feature type="region of interest" description="Disordered" evidence="1">
    <location>
        <begin position="112"/>
        <end position="153"/>
    </location>
</feature>
<name>A0AAN6Q222_9PEZI</name>
<proteinExistence type="predicted"/>
<protein>
    <submittedName>
        <fullName evidence="2">Uncharacterized protein</fullName>
    </submittedName>
</protein>
<comment type="caution">
    <text evidence="2">The sequence shown here is derived from an EMBL/GenBank/DDBJ whole genome shotgun (WGS) entry which is preliminary data.</text>
</comment>
<accession>A0AAN6Q222</accession>
<reference evidence="2" key="2">
    <citation type="submission" date="2023-05" db="EMBL/GenBank/DDBJ databases">
        <authorList>
            <consortium name="Lawrence Berkeley National Laboratory"/>
            <person name="Steindorff A."/>
            <person name="Hensen N."/>
            <person name="Bonometti L."/>
            <person name="Westerberg I."/>
            <person name="Brannstrom I.O."/>
            <person name="Guillou S."/>
            <person name="Cros-Aarteil S."/>
            <person name="Calhoun S."/>
            <person name="Haridas S."/>
            <person name="Kuo A."/>
            <person name="Mondo S."/>
            <person name="Pangilinan J."/>
            <person name="Riley R."/>
            <person name="Labutti K."/>
            <person name="Andreopoulos B."/>
            <person name="Lipzen A."/>
            <person name="Chen C."/>
            <person name="Yanf M."/>
            <person name="Daum C."/>
            <person name="Ng V."/>
            <person name="Clum A."/>
            <person name="Ohm R."/>
            <person name="Martin F."/>
            <person name="Silar P."/>
            <person name="Natvig D."/>
            <person name="Lalanne C."/>
            <person name="Gautier V."/>
            <person name="Ament-Velasquez S.L."/>
            <person name="Kruys A."/>
            <person name="Hutchinson M.I."/>
            <person name="Powell A.J."/>
            <person name="Barry K."/>
            <person name="Miller A.N."/>
            <person name="Grigoriev I.V."/>
            <person name="Debuchy R."/>
            <person name="Gladieux P."/>
            <person name="Thoren M.H."/>
            <person name="Johannesson H."/>
        </authorList>
    </citation>
    <scope>NUCLEOTIDE SEQUENCE</scope>
    <source>
        <strain evidence="2">CBS 757.83</strain>
    </source>
</reference>
<reference evidence="2" key="1">
    <citation type="journal article" date="2023" name="Mol. Phylogenet. Evol.">
        <title>Genome-scale phylogeny and comparative genomics of the fungal order Sordariales.</title>
        <authorList>
            <person name="Hensen N."/>
            <person name="Bonometti L."/>
            <person name="Westerberg I."/>
            <person name="Brannstrom I.O."/>
            <person name="Guillou S."/>
            <person name="Cros-Aarteil S."/>
            <person name="Calhoun S."/>
            <person name="Haridas S."/>
            <person name="Kuo A."/>
            <person name="Mondo S."/>
            <person name="Pangilinan J."/>
            <person name="Riley R."/>
            <person name="LaButti K."/>
            <person name="Andreopoulos B."/>
            <person name="Lipzen A."/>
            <person name="Chen C."/>
            <person name="Yan M."/>
            <person name="Daum C."/>
            <person name="Ng V."/>
            <person name="Clum A."/>
            <person name="Steindorff A."/>
            <person name="Ohm R.A."/>
            <person name="Martin F."/>
            <person name="Silar P."/>
            <person name="Natvig D.O."/>
            <person name="Lalanne C."/>
            <person name="Gautier V."/>
            <person name="Ament-Velasquez S.L."/>
            <person name="Kruys A."/>
            <person name="Hutchinson M.I."/>
            <person name="Powell A.J."/>
            <person name="Barry K."/>
            <person name="Miller A.N."/>
            <person name="Grigoriev I.V."/>
            <person name="Debuchy R."/>
            <person name="Gladieux P."/>
            <person name="Hiltunen Thoren M."/>
            <person name="Johannesson H."/>
        </authorList>
    </citation>
    <scope>NUCLEOTIDE SEQUENCE</scope>
    <source>
        <strain evidence="2">CBS 757.83</strain>
    </source>
</reference>
<sequence length="153" mass="17063">MVQAADPLVFVAPLPLQFLLSKLTHFPLSLFASRGPISFPQQQQRALRIAFAAAKGRGIPNRVHVYRFIVHGICAKKRLHPVFETVLPLRGSPRFFPASLARLAPLRHLPTLTAAHGPDNPPLLLPATRPRPPNHSKRGTEHKKWLSPHRLST</sequence>
<evidence type="ECO:0000256" key="1">
    <source>
        <dbReference type="SAM" id="MobiDB-lite"/>
    </source>
</evidence>
<feature type="compositionally biased region" description="Pro residues" evidence="1">
    <location>
        <begin position="119"/>
        <end position="131"/>
    </location>
</feature>
<dbReference type="AlphaFoldDB" id="A0AAN6Q222"/>
<dbReference type="Proteomes" id="UP001305647">
    <property type="component" value="Unassembled WGS sequence"/>
</dbReference>
<gene>
    <name evidence="2" type="ORF">N658DRAFT_84547</name>
</gene>